<dbReference type="PANTHER" id="PTHR43798">
    <property type="entry name" value="MONOACYLGLYCEROL LIPASE"/>
    <property type="match status" value="1"/>
</dbReference>
<dbReference type="Proteomes" id="UP000194003">
    <property type="component" value="Unassembled WGS sequence"/>
</dbReference>
<dbReference type="EMBL" id="LVJN01000018">
    <property type="protein sequence ID" value="OSM05061.1"/>
    <property type="molecule type" value="Genomic_DNA"/>
</dbReference>
<dbReference type="InterPro" id="IPR000073">
    <property type="entry name" value="AB_hydrolase_1"/>
</dbReference>
<dbReference type="Gene3D" id="3.40.50.1820">
    <property type="entry name" value="alpha/beta hydrolase"/>
    <property type="match status" value="1"/>
</dbReference>
<dbReference type="STRING" id="1434232.MAIT1_03197"/>
<evidence type="ECO:0000259" key="1">
    <source>
        <dbReference type="Pfam" id="PF00561"/>
    </source>
</evidence>
<reference evidence="2 3" key="1">
    <citation type="journal article" date="2016" name="BMC Genomics">
        <title>Combined genomic and structural analyses of a cultured magnetotactic bacterium reveals its niche adaptation to a dynamic environment.</title>
        <authorList>
            <person name="Araujo A.C."/>
            <person name="Morillo V."/>
            <person name="Cypriano J."/>
            <person name="Teixeira L.C."/>
            <person name="Leao P."/>
            <person name="Lyra S."/>
            <person name="Almeida L.G."/>
            <person name="Bazylinski D.A."/>
            <person name="Vasconcellos A.T."/>
            <person name="Abreu F."/>
            <person name="Lins U."/>
        </authorList>
    </citation>
    <scope>NUCLEOTIDE SEQUENCE [LARGE SCALE GENOMIC DNA]</scope>
    <source>
        <strain evidence="2 3">IT-1</strain>
    </source>
</reference>
<dbReference type="Pfam" id="PF00561">
    <property type="entry name" value="Abhydrolase_1"/>
    <property type="match status" value="1"/>
</dbReference>
<dbReference type="SUPFAM" id="SSF53474">
    <property type="entry name" value="alpha/beta-Hydrolases"/>
    <property type="match status" value="1"/>
</dbReference>
<protein>
    <submittedName>
        <fullName evidence="2">Putative carboxylesterase</fullName>
    </submittedName>
</protein>
<gene>
    <name evidence="2" type="ORF">MAIT1_03197</name>
</gene>
<dbReference type="GO" id="GO:0016020">
    <property type="term" value="C:membrane"/>
    <property type="evidence" value="ECO:0007669"/>
    <property type="project" value="TreeGrafter"/>
</dbReference>
<dbReference type="PRINTS" id="PR00111">
    <property type="entry name" value="ABHYDROLASE"/>
</dbReference>
<name>A0A1Y2K5V4_9PROT</name>
<proteinExistence type="predicted"/>
<accession>A0A1Y2K5V4</accession>
<dbReference type="InterPro" id="IPR029058">
    <property type="entry name" value="AB_hydrolase_fold"/>
</dbReference>
<dbReference type="InterPro" id="IPR050266">
    <property type="entry name" value="AB_hydrolase_sf"/>
</dbReference>
<evidence type="ECO:0000313" key="2">
    <source>
        <dbReference type="EMBL" id="OSM05061.1"/>
    </source>
</evidence>
<organism evidence="2 3">
    <name type="scientific">Magnetofaba australis IT-1</name>
    <dbReference type="NCBI Taxonomy" id="1434232"/>
    <lineage>
        <taxon>Bacteria</taxon>
        <taxon>Pseudomonadati</taxon>
        <taxon>Pseudomonadota</taxon>
        <taxon>Magnetococcia</taxon>
        <taxon>Magnetococcales</taxon>
        <taxon>Magnetococcaceae</taxon>
        <taxon>Magnetofaba</taxon>
    </lineage>
</organism>
<feature type="domain" description="AB hydrolase-1" evidence="1">
    <location>
        <begin position="2"/>
        <end position="105"/>
    </location>
</feature>
<dbReference type="AlphaFoldDB" id="A0A1Y2K5V4"/>
<keyword evidence="3" id="KW-1185">Reference proteome</keyword>
<sequence>MLIHGWSCDERYWRKQIPELANQYRVVTLDLAGHGQSGLRDDYPITAFAQDVAAVVERLQLKQVALVGHSMGGPVALESARLLPHRVAGVVAVDSFHTGFPWPQDEAGMTPFLTQFDKDFHGAAQKMVRDMFGIGADPELIEWVVGDMSQAPKTVGMSAMRHLFQWHRDPATAFDAVAAPIAHINAKGRFGQTPPLSLRNNEEIFWIEGVGHFVPMEAPQRFSETLEMILQGWKFPRRVN</sequence>
<dbReference type="PANTHER" id="PTHR43798:SF33">
    <property type="entry name" value="HYDROLASE, PUTATIVE (AFU_ORTHOLOGUE AFUA_2G14860)-RELATED"/>
    <property type="match status" value="1"/>
</dbReference>
<evidence type="ECO:0000313" key="3">
    <source>
        <dbReference type="Proteomes" id="UP000194003"/>
    </source>
</evidence>
<comment type="caution">
    <text evidence="2">The sequence shown here is derived from an EMBL/GenBank/DDBJ whole genome shotgun (WGS) entry which is preliminary data.</text>
</comment>